<organism evidence="1">
    <name type="scientific">Arundo donax</name>
    <name type="common">Giant reed</name>
    <name type="synonym">Donax arundinaceus</name>
    <dbReference type="NCBI Taxonomy" id="35708"/>
    <lineage>
        <taxon>Eukaryota</taxon>
        <taxon>Viridiplantae</taxon>
        <taxon>Streptophyta</taxon>
        <taxon>Embryophyta</taxon>
        <taxon>Tracheophyta</taxon>
        <taxon>Spermatophyta</taxon>
        <taxon>Magnoliopsida</taxon>
        <taxon>Liliopsida</taxon>
        <taxon>Poales</taxon>
        <taxon>Poaceae</taxon>
        <taxon>PACMAD clade</taxon>
        <taxon>Arundinoideae</taxon>
        <taxon>Arundineae</taxon>
        <taxon>Arundo</taxon>
    </lineage>
</organism>
<proteinExistence type="predicted"/>
<accession>A0A0A9B6S5</accession>
<protein>
    <submittedName>
        <fullName evidence="1">Uncharacterized protein</fullName>
    </submittedName>
</protein>
<name>A0A0A9B6S5_ARUDO</name>
<dbReference type="EMBL" id="GBRH01241005">
    <property type="protein sequence ID" value="JAD56890.1"/>
    <property type="molecule type" value="Transcribed_RNA"/>
</dbReference>
<evidence type="ECO:0000313" key="1">
    <source>
        <dbReference type="EMBL" id="JAD56890.1"/>
    </source>
</evidence>
<reference evidence="1" key="2">
    <citation type="journal article" date="2015" name="Data Brief">
        <title>Shoot transcriptome of the giant reed, Arundo donax.</title>
        <authorList>
            <person name="Barrero R.A."/>
            <person name="Guerrero F.D."/>
            <person name="Moolhuijzen P."/>
            <person name="Goolsby J.A."/>
            <person name="Tidwell J."/>
            <person name="Bellgard S.E."/>
            <person name="Bellgard M.I."/>
        </authorList>
    </citation>
    <scope>NUCLEOTIDE SEQUENCE</scope>
    <source>
        <tissue evidence="1">Shoot tissue taken approximately 20 cm above the soil surface</tissue>
    </source>
</reference>
<reference evidence="1" key="1">
    <citation type="submission" date="2014-09" db="EMBL/GenBank/DDBJ databases">
        <authorList>
            <person name="Magalhaes I.L.F."/>
            <person name="Oliveira U."/>
            <person name="Santos F.R."/>
            <person name="Vidigal T.H.D.A."/>
            <person name="Brescovit A.D."/>
            <person name="Santos A.J."/>
        </authorList>
    </citation>
    <scope>NUCLEOTIDE SEQUENCE</scope>
    <source>
        <tissue evidence="1">Shoot tissue taken approximately 20 cm above the soil surface</tissue>
    </source>
</reference>
<sequence>MCQMVEIFIEMCT</sequence>